<proteinExistence type="predicted"/>
<dbReference type="InterPro" id="IPR002466">
    <property type="entry name" value="A_deamin"/>
</dbReference>
<keyword evidence="3" id="KW-1185">Reference proteome</keyword>
<name>A0A9P4S1N8_9PEZI</name>
<evidence type="ECO:0000313" key="2">
    <source>
        <dbReference type="EMBL" id="KAF2834519.1"/>
    </source>
</evidence>
<dbReference type="Proteomes" id="UP000799429">
    <property type="component" value="Unassembled WGS sequence"/>
</dbReference>
<dbReference type="PANTHER" id="PTHR47803:SF1">
    <property type="entry name" value="TRNA-SPECIFIC ADENOSINE DEAMINASE 1"/>
    <property type="match status" value="1"/>
</dbReference>
<dbReference type="GO" id="GO:0043829">
    <property type="term" value="F:tRNA-specific adenosine-37 deaminase activity"/>
    <property type="evidence" value="ECO:0007669"/>
    <property type="project" value="TreeGrafter"/>
</dbReference>
<reference evidence="2" key="1">
    <citation type="journal article" date="2020" name="Stud. Mycol.">
        <title>101 Dothideomycetes genomes: a test case for predicting lifestyles and emergence of pathogens.</title>
        <authorList>
            <person name="Haridas S."/>
            <person name="Albert R."/>
            <person name="Binder M."/>
            <person name="Bloem J."/>
            <person name="Labutti K."/>
            <person name="Salamov A."/>
            <person name="Andreopoulos B."/>
            <person name="Baker S."/>
            <person name="Barry K."/>
            <person name="Bills G."/>
            <person name="Bluhm B."/>
            <person name="Cannon C."/>
            <person name="Castanera R."/>
            <person name="Culley D."/>
            <person name="Daum C."/>
            <person name="Ezra D."/>
            <person name="Gonzalez J."/>
            <person name="Henrissat B."/>
            <person name="Kuo A."/>
            <person name="Liang C."/>
            <person name="Lipzen A."/>
            <person name="Lutzoni F."/>
            <person name="Magnuson J."/>
            <person name="Mondo S."/>
            <person name="Nolan M."/>
            <person name="Ohm R."/>
            <person name="Pangilinan J."/>
            <person name="Park H.-J."/>
            <person name="Ramirez L."/>
            <person name="Alfaro M."/>
            <person name="Sun H."/>
            <person name="Tritt A."/>
            <person name="Yoshinaga Y."/>
            <person name="Zwiers L.-H."/>
            <person name="Turgeon B."/>
            <person name="Goodwin S."/>
            <person name="Spatafora J."/>
            <person name="Crous P."/>
            <person name="Grigoriev I."/>
        </authorList>
    </citation>
    <scope>NUCLEOTIDE SEQUENCE</scope>
    <source>
        <strain evidence="2">CBS 101060</strain>
    </source>
</reference>
<dbReference type="InterPro" id="IPR042935">
    <property type="entry name" value="Tad1"/>
</dbReference>
<organism evidence="2 3">
    <name type="scientific">Patellaria atrata CBS 101060</name>
    <dbReference type="NCBI Taxonomy" id="1346257"/>
    <lineage>
        <taxon>Eukaryota</taxon>
        <taxon>Fungi</taxon>
        <taxon>Dikarya</taxon>
        <taxon>Ascomycota</taxon>
        <taxon>Pezizomycotina</taxon>
        <taxon>Dothideomycetes</taxon>
        <taxon>Dothideomycetes incertae sedis</taxon>
        <taxon>Patellariales</taxon>
        <taxon>Patellariaceae</taxon>
        <taxon>Patellaria</taxon>
    </lineage>
</organism>
<dbReference type="AlphaFoldDB" id="A0A9P4S1N8"/>
<dbReference type="GO" id="GO:0003723">
    <property type="term" value="F:RNA binding"/>
    <property type="evidence" value="ECO:0007669"/>
    <property type="project" value="InterPro"/>
</dbReference>
<dbReference type="Pfam" id="PF02137">
    <property type="entry name" value="A_deamin"/>
    <property type="match status" value="1"/>
</dbReference>
<dbReference type="PROSITE" id="PS50141">
    <property type="entry name" value="A_DEAMIN_EDITASE"/>
    <property type="match status" value="1"/>
</dbReference>
<dbReference type="GO" id="GO:0002100">
    <property type="term" value="P:tRNA wobble adenosine to inosine editing"/>
    <property type="evidence" value="ECO:0007669"/>
    <property type="project" value="InterPro"/>
</dbReference>
<dbReference type="PANTHER" id="PTHR47803">
    <property type="entry name" value="TRNA-SPECIFIC ADENOSINE DEAMINASE 1"/>
    <property type="match status" value="1"/>
</dbReference>
<dbReference type="SMART" id="SM00552">
    <property type="entry name" value="ADEAMc"/>
    <property type="match status" value="1"/>
</dbReference>
<protein>
    <recommendedName>
        <fullName evidence="1">A to I editase domain-containing protein</fullName>
    </recommendedName>
</protein>
<dbReference type="OrthoDB" id="10268011at2759"/>
<sequence length="408" mass="45408">MAVTPNAIADCVLSTFDSLPAKCKPRPRYDNAREWTPLSGIVLCKDGEMLTCVALGTGAKCLPLSKIPRAKGTILHDWHAEVLAIRSFNLFLIQECVHLLDGKQQSDFIRRRTDTEITKSAFQPFEINDNIEIYMYCSEAPCGDASMELVMGAQDDPTPWAFPQPAHLSVSGGISTENSTILSGRGYFSEVGIVRRKPSRPDAPPTLSKSCSDKLALKQCTSLLNCITSLLFHPGNAYIYMLVLPSSQYVPKATDRAFGPDGRMLGINDAQRIGWPDGYSFRPFAMKTTEREFAWSRRNGEGREMIPCNLSAVYTPYCQETLVGGVLQGRKQSDFRAASRTSRRGLLQLLQNHHSLRLVLPKGSIGLSYTDLKNSSYVCEWRKVKDDVKAKALRGWVSNQKDEAWSLN</sequence>
<comment type="caution">
    <text evidence="2">The sequence shown here is derived from an EMBL/GenBank/DDBJ whole genome shotgun (WGS) entry which is preliminary data.</text>
</comment>
<evidence type="ECO:0000259" key="1">
    <source>
        <dbReference type="PROSITE" id="PS50141"/>
    </source>
</evidence>
<feature type="domain" description="A to I editase" evidence="1">
    <location>
        <begin position="54"/>
        <end position="234"/>
    </location>
</feature>
<accession>A0A9P4S1N8</accession>
<dbReference type="EMBL" id="MU006118">
    <property type="protein sequence ID" value="KAF2834519.1"/>
    <property type="molecule type" value="Genomic_DNA"/>
</dbReference>
<evidence type="ECO:0000313" key="3">
    <source>
        <dbReference type="Proteomes" id="UP000799429"/>
    </source>
</evidence>
<gene>
    <name evidence="2" type="ORF">M501DRAFT_1061698</name>
</gene>